<comment type="similarity">
    <text evidence="1">Belongs to the eukaryotic mitochondrial porin family.</text>
</comment>
<keyword evidence="5" id="KW-1185">Reference proteome</keyword>
<dbReference type="PRINTS" id="PR00185">
    <property type="entry name" value="EUKARYTPORIN"/>
</dbReference>
<dbReference type="InterPro" id="IPR023614">
    <property type="entry name" value="Porin_dom_sf"/>
</dbReference>
<dbReference type="PANTHER" id="PTHR11743:SF70">
    <property type="entry name" value="GH26960P-RELATED"/>
    <property type="match status" value="1"/>
</dbReference>
<name>A0ABR1EYY1_9ASCO</name>
<gene>
    <name evidence="4" type="ORF">BZA70DRAFT_307726</name>
</gene>
<dbReference type="EMBL" id="JBBJBU010000015">
    <property type="protein sequence ID" value="KAK7202810.1"/>
    <property type="molecule type" value="Genomic_DNA"/>
</dbReference>
<comment type="caution">
    <text evidence="4">The sequence shown here is derived from an EMBL/GenBank/DDBJ whole genome shotgun (WGS) entry which is preliminary data.</text>
</comment>
<dbReference type="InterPro" id="IPR001925">
    <property type="entry name" value="Porin_Euk"/>
</dbReference>
<dbReference type="Proteomes" id="UP001498771">
    <property type="component" value="Unassembled WGS sequence"/>
</dbReference>
<accession>A0ABR1EYY1</accession>
<keyword evidence="3" id="KW-0813">Transport</keyword>
<dbReference type="RefSeq" id="XP_064765843.1">
    <property type="nucleotide sequence ID" value="XM_064914838.1"/>
</dbReference>
<protein>
    <submittedName>
        <fullName evidence="4">Eukaryotic porin/Tom40</fullName>
    </submittedName>
</protein>
<evidence type="ECO:0000313" key="5">
    <source>
        <dbReference type="Proteomes" id="UP001498771"/>
    </source>
</evidence>
<keyword evidence="2" id="KW-0812">Transmembrane</keyword>
<dbReference type="InterPro" id="IPR027246">
    <property type="entry name" value="Porin_Euk/Tom40"/>
</dbReference>
<keyword evidence="3" id="KW-0406">Ion transport</keyword>
<keyword evidence="2" id="KW-0472">Membrane</keyword>
<dbReference type="Gene3D" id="2.40.160.10">
    <property type="entry name" value="Porin"/>
    <property type="match status" value="1"/>
</dbReference>
<organism evidence="4 5">
    <name type="scientific">Myxozyma melibiosi</name>
    <dbReference type="NCBI Taxonomy" id="54550"/>
    <lineage>
        <taxon>Eukaryota</taxon>
        <taxon>Fungi</taxon>
        <taxon>Dikarya</taxon>
        <taxon>Ascomycota</taxon>
        <taxon>Saccharomycotina</taxon>
        <taxon>Lipomycetes</taxon>
        <taxon>Lipomycetales</taxon>
        <taxon>Lipomycetaceae</taxon>
        <taxon>Myxozyma</taxon>
    </lineage>
</organism>
<evidence type="ECO:0000313" key="4">
    <source>
        <dbReference type="EMBL" id="KAK7202810.1"/>
    </source>
</evidence>
<sequence>MSYSSIPKQTNDLINGGFYHSAPVALSVKSKVPNGVVLSANGKSSPSGAISGGFEASFPDKVSGVTLTQGWTADNKLTTKFALPSFAPGLKTELATTFVPSAGSRGANVTFNYSHGPFTSKIFADLLKGPTFKSDFAFAKSGATIGGEVEYDIPAGAVKGYAAAVGYAGPGYSVFASATSKLSVFSAGYYTKASDDVQVATKATWNSKEPAQAVDFEIASQYKIGPTSFSKAKISNKGILTLAYTNTLQDGVKLGFGVSVDTQKLNNPVHKAGLSFSFESAAPVAKF</sequence>
<evidence type="ECO:0000256" key="1">
    <source>
        <dbReference type="ARBA" id="ARBA00007780"/>
    </source>
</evidence>
<evidence type="ECO:0000256" key="2">
    <source>
        <dbReference type="ARBA" id="ARBA00022452"/>
    </source>
</evidence>
<proteinExistence type="inferred from homology"/>
<keyword evidence="2" id="KW-1134">Transmembrane beta strand</keyword>
<keyword evidence="3" id="KW-0626">Porin</keyword>
<evidence type="ECO:0000256" key="3">
    <source>
        <dbReference type="ARBA" id="ARBA00023114"/>
    </source>
</evidence>
<dbReference type="GeneID" id="90040350"/>
<reference evidence="4 5" key="1">
    <citation type="submission" date="2024-03" db="EMBL/GenBank/DDBJ databases">
        <title>Genome-scale model development and genomic sequencing of the oleaginous clade Lipomyces.</title>
        <authorList>
            <consortium name="Lawrence Berkeley National Laboratory"/>
            <person name="Czajka J.J."/>
            <person name="Han Y."/>
            <person name="Kim J."/>
            <person name="Mondo S.J."/>
            <person name="Hofstad B.A."/>
            <person name="Robles A."/>
            <person name="Haridas S."/>
            <person name="Riley R."/>
            <person name="LaButti K."/>
            <person name="Pangilinan J."/>
            <person name="Andreopoulos W."/>
            <person name="Lipzen A."/>
            <person name="Yan J."/>
            <person name="Wang M."/>
            <person name="Ng V."/>
            <person name="Grigoriev I.V."/>
            <person name="Spatafora J.W."/>
            <person name="Magnuson J.K."/>
            <person name="Baker S.E."/>
            <person name="Pomraning K.R."/>
        </authorList>
    </citation>
    <scope>NUCLEOTIDE SEQUENCE [LARGE SCALE GENOMIC DNA]</scope>
    <source>
        <strain evidence="4 5">Phaff 52-87</strain>
    </source>
</reference>
<dbReference type="CDD" id="cd07306">
    <property type="entry name" value="Porin3_VDAC"/>
    <property type="match status" value="1"/>
</dbReference>
<dbReference type="Pfam" id="PF01459">
    <property type="entry name" value="Porin_3"/>
    <property type="match status" value="1"/>
</dbReference>
<dbReference type="PANTHER" id="PTHR11743">
    <property type="entry name" value="VOLTAGE-DEPENDENT ANION-SELECTIVE CHANNEL"/>
    <property type="match status" value="1"/>
</dbReference>